<feature type="compositionally biased region" description="Low complexity" evidence="1">
    <location>
        <begin position="65"/>
        <end position="78"/>
    </location>
</feature>
<feature type="region of interest" description="Disordered" evidence="1">
    <location>
        <begin position="714"/>
        <end position="744"/>
    </location>
</feature>
<reference evidence="2" key="1">
    <citation type="submission" date="2012-09" db="EMBL/GenBank/DDBJ databases">
        <authorList>
            <person name="Martin A.A."/>
        </authorList>
    </citation>
    <scope>NUCLEOTIDE SEQUENCE</scope>
</reference>
<accession>A0A0K0DP90</accession>
<organism evidence="2 3">
    <name type="scientific">Angiostrongylus cantonensis</name>
    <name type="common">Rat lungworm</name>
    <dbReference type="NCBI Taxonomy" id="6313"/>
    <lineage>
        <taxon>Eukaryota</taxon>
        <taxon>Metazoa</taxon>
        <taxon>Ecdysozoa</taxon>
        <taxon>Nematoda</taxon>
        <taxon>Chromadorea</taxon>
        <taxon>Rhabditida</taxon>
        <taxon>Rhabditina</taxon>
        <taxon>Rhabditomorpha</taxon>
        <taxon>Strongyloidea</taxon>
        <taxon>Metastrongylidae</taxon>
        <taxon>Angiostrongylus</taxon>
    </lineage>
</organism>
<reference evidence="3" key="2">
    <citation type="submission" date="2017-02" db="UniProtKB">
        <authorList>
            <consortium name="WormBaseParasite"/>
        </authorList>
    </citation>
    <scope>IDENTIFICATION</scope>
</reference>
<dbReference type="Proteomes" id="UP000035642">
    <property type="component" value="Unassembled WGS sequence"/>
</dbReference>
<evidence type="ECO:0000256" key="1">
    <source>
        <dbReference type="SAM" id="MobiDB-lite"/>
    </source>
</evidence>
<feature type="compositionally biased region" description="Polar residues" evidence="1">
    <location>
        <begin position="49"/>
        <end position="64"/>
    </location>
</feature>
<evidence type="ECO:0000313" key="3">
    <source>
        <dbReference type="WBParaSite" id="ACAC_0001357901-mRNA-1"/>
    </source>
</evidence>
<feature type="compositionally biased region" description="Polar residues" evidence="1">
    <location>
        <begin position="717"/>
        <end position="731"/>
    </location>
</feature>
<sequence>MYNLMKRFLESKAKLESEYLTKLVLLKMERKERESKHQEETANHDLANSDDNQSSDSIASFSNGTATTSAILTETTSTVVPTERERQADNMTRDQQLKVSINTEAKNGHDKIEKIESKVLSILSNTVKEQEEMLGRQSAVESSAVKADKGQNITSKLQQAQNILFKSPSPQSETTVVFPSKLELNITNEPERNLESENPMHVNNESNLLRKSFKKSVFNNDLSEDNSKHSQNTVSADYPLSDVPKVLKATEANEVSLLNETHLNAKKAEDLLDSNEIKRLQEHIRAKLLALLQKRVEKLVADLDLDHNSTFAPTMGIEEATSTRSSSIPRTSVTAIVTSTMATTTAKSTGGDNSTLTTDEEGGVAFKQISMLEEKDTVETVNNASSIITAELSNSSAIVHKSETATSTKSEAKLANVITPIAKIIDNIGPIIAPLLRSRTAARKAAGVTSYEPPGRDILAHSAGENSIIGYGTQLAREILNPGSLQKDREERQKAFAAKIAQIKENFKYNTSETAIRIPPYPDLYSVVAQTSQVTHRRHAYPQAFARVASVPLAEQAAKATRSTHTQLAKASFDFSHPTVVPYFTAPLTGYRGSLPQPTSPHQSLSTLPYYSLEPRKEAFSPRLPRVSSSEINAAAQSIASTPFYPTMKSDEVVLPFLTSAFSTQKSQLQPPVTAMQMEKQGINDNTGYERGRSEVKSTFIGDSGIMLGNREAPALSQRTDSQPSIPSQSVRFRGGGFGGGRRPTESFVQDASTIEESFSIFATNPKKVMKKR</sequence>
<dbReference type="WBParaSite" id="ACAC_0001357901-mRNA-1">
    <property type="protein sequence ID" value="ACAC_0001357901-mRNA-1"/>
    <property type="gene ID" value="ACAC_0001357901"/>
</dbReference>
<protein>
    <submittedName>
        <fullName evidence="3">DH domain-containing protein</fullName>
    </submittedName>
</protein>
<feature type="compositionally biased region" description="Basic and acidic residues" evidence="1">
    <location>
        <begin position="82"/>
        <end position="95"/>
    </location>
</feature>
<feature type="region of interest" description="Disordered" evidence="1">
    <location>
        <begin position="34"/>
        <end position="95"/>
    </location>
</feature>
<keyword evidence="2" id="KW-1185">Reference proteome</keyword>
<feature type="compositionally biased region" description="Basic and acidic residues" evidence="1">
    <location>
        <begin position="34"/>
        <end position="43"/>
    </location>
</feature>
<name>A0A0K0DP90_ANGCA</name>
<proteinExistence type="predicted"/>
<dbReference type="AlphaFoldDB" id="A0A0K0DP90"/>
<evidence type="ECO:0000313" key="2">
    <source>
        <dbReference type="Proteomes" id="UP000035642"/>
    </source>
</evidence>
<dbReference type="STRING" id="6313.A0A0K0DP90"/>